<reference evidence="2" key="1">
    <citation type="submission" date="2021-01" db="EMBL/GenBank/DDBJ databases">
        <authorList>
            <person name="Lovell J.T."/>
            <person name="Bentley N."/>
            <person name="Bhattarai G."/>
            <person name="Jenkins J.W."/>
            <person name="Sreedasyam A."/>
            <person name="Alarcon Y."/>
            <person name="Bock C."/>
            <person name="Boston L."/>
            <person name="Carlson J."/>
            <person name="Cervantes K."/>
            <person name="Clermont K."/>
            <person name="Krom N."/>
            <person name="Kubenka K."/>
            <person name="Mamidi S."/>
            <person name="Mattison C."/>
            <person name="Monteros M."/>
            <person name="Pisani C."/>
            <person name="Plott C."/>
            <person name="Rajasekar S."/>
            <person name="Rhein H.S."/>
            <person name="Rohla C."/>
            <person name="Song M."/>
            <person name="Hilaire R.S."/>
            <person name="Shu S."/>
            <person name="Wells L."/>
            <person name="Wang X."/>
            <person name="Webber J."/>
            <person name="Heerema R.J."/>
            <person name="Klein P."/>
            <person name="Conner P."/>
            <person name="Grauke L."/>
            <person name="Grimwood J."/>
            <person name="Schmutz J."/>
            <person name="Randall J.J."/>
        </authorList>
    </citation>
    <scope>NUCLEOTIDE SEQUENCE</scope>
    <source>
        <tissue evidence="2">Leaf</tissue>
    </source>
</reference>
<evidence type="ECO:0008006" key="4">
    <source>
        <dbReference type="Google" id="ProtNLM"/>
    </source>
</evidence>
<dbReference type="PANTHER" id="PTHR34222:SF79">
    <property type="entry name" value="RETROVIRUS-RELATED POL POLYPROTEIN FROM TRANSPOSON TNT 1-94"/>
    <property type="match status" value="1"/>
</dbReference>
<evidence type="ECO:0000256" key="1">
    <source>
        <dbReference type="SAM" id="MobiDB-lite"/>
    </source>
</evidence>
<feature type="region of interest" description="Disordered" evidence="1">
    <location>
        <begin position="59"/>
        <end position="93"/>
    </location>
</feature>
<dbReference type="PANTHER" id="PTHR34222">
    <property type="entry name" value="GAG_PRE-INTEGRS DOMAIN-CONTAINING PROTEIN"/>
    <property type="match status" value="1"/>
</dbReference>
<name>A0A922FJ95_CARIL</name>
<feature type="region of interest" description="Disordered" evidence="1">
    <location>
        <begin position="1"/>
        <end position="30"/>
    </location>
</feature>
<dbReference type="AlphaFoldDB" id="A0A922FJ95"/>
<feature type="compositionally biased region" description="Low complexity" evidence="1">
    <location>
        <begin position="79"/>
        <end position="92"/>
    </location>
</feature>
<protein>
    <recommendedName>
        <fullName evidence="4">CCHC-type domain-containing protein</fullName>
    </recommendedName>
</protein>
<gene>
    <name evidence="2" type="ORF">I3842_03G209100</name>
</gene>
<proteinExistence type="predicted"/>
<dbReference type="EMBL" id="CM031827">
    <property type="protein sequence ID" value="KAG6723463.1"/>
    <property type="molecule type" value="Genomic_DNA"/>
</dbReference>
<sequence length="117" mass="12762">MPSTNSVLLTARSRSQATTMQPQNYGNDGHSRTICDHCGKTGHSKTSCYKLIGYPSHWNQTRSSQHSDLQKQPVAHQVSSSSIAPEPNSSIPGLTEQYHQLMGILTPPSANFAGSYF</sequence>
<organism evidence="2 3">
    <name type="scientific">Carya illinoinensis</name>
    <name type="common">Pecan</name>
    <dbReference type="NCBI Taxonomy" id="32201"/>
    <lineage>
        <taxon>Eukaryota</taxon>
        <taxon>Viridiplantae</taxon>
        <taxon>Streptophyta</taxon>
        <taxon>Embryophyta</taxon>
        <taxon>Tracheophyta</taxon>
        <taxon>Spermatophyta</taxon>
        <taxon>Magnoliopsida</taxon>
        <taxon>eudicotyledons</taxon>
        <taxon>Gunneridae</taxon>
        <taxon>Pentapetalae</taxon>
        <taxon>rosids</taxon>
        <taxon>fabids</taxon>
        <taxon>Fagales</taxon>
        <taxon>Juglandaceae</taxon>
        <taxon>Carya</taxon>
    </lineage>
</organism>
<evidence type="ECO:0000313" key="2">
    <source>
        <dbReference type="EMBL" id="KAG6723463.1"/>
    </source>
</evidence>
<accession>A0A922FJ95</accession>
<evidence type="ECO:0000313" key="3">
    <source>
        <dbReference type="Proteomes" id="UP000811246"/>
    </source>
</evidence>
<feature type="compositionally biased region" description="Polar residues" evidence="1">
    <location>
        <begin position="1"/>
        <end position="26"/>
    </location>
</feature>
<dbReference type="Proteomes" id="UP000811246">
    <property type="component" value="Chromosome 3"/>
</dbReference>
<comment type="caution">
    <text evidence="2">The sequence shown here is derived from an EMBL/GenBank/DDBJ whole genome shotgun (WGS) entry which is preliminary data.</text>
</comment>